<dbReference type="GO" id="GO:0046983">
    <property type="term" value="F:protein dimerization activity"/>
    <property type="evidence" value="ECO:0007669"/>
    <property type="project" value="InterPro"/>
</dbReference>
<keyword evidence="4" id="KW-0808">Transferase</keyword>
<feature type="transmembrane region" description="Helical" evidence="9">
    <location>
        <begin position="799"/>
        <end position="818"/>
    </location>
</feature>
<dbReference type="InterPro" id="IPR013783">
    <property type="entry name" value="Ig-like_fold"/>
</dbReference>
<dbReference type="Gene3D" id="3.30.565.10">
    <property type="entry name" value="Histidine kinase-like ATPase, C-terminal domain"/>
    <property type="match status" value="1"/>
</dbReference>
<evidence type="ECO:0000256" key="4">
    <source>
        <dbReference type="ARBA" id="ARBA00022679"/>
    </source>
</evidence>
<evidence type="ECO:0000256" key="5">
    <source>
        <dbReference type="ARBA" id="ARBA00022741"/>
    </source>
</evidence>
<feature type="domain" description="Histidine kinase" evidence="10">
    <location>
        <begin position="838"/>
        <end position="1029"/>
    </location>
</feature>
<keyword evidence="9" id="KW-1133">Transmembrane helix</keyword>
<evidence type="ECO:0000256" key="2">
    <source>
        <dbReference type="ARBA" id="ARBA00012438"/>
    </source>
</evidence>
<dbReference type="InterPro" id="IPR005467">
    <property type="entry name" value="His_kinase_dom"/>
</dbReference>
<dbReference type="Pfam" id="PF07730">
    <property type="entry name" value="HisKA_3"/>
    <property type="match status" value="1"/>
</dbReference>
<dbReference type="SMART" id="SM00387">
    <property type="entry name" value="HATPase_c"/>
    <property type="match status" value="1"/>
</dbReference>
<sequence length="1029" mass="116240">MNYKTFSLIPVTKTFFRFKFSLNLSLLVCLLGVGLSTQANEIIFSRLSINDGLRSNFINCLWQDAKGFIWVGTEGGLQRYDGNKFIQIYAEAAGRSLPALPVQQILGDKQNNMWLRLGSIIGKYNFQTNRFTAADLSDLPEVDKAITIDSKGNVVVRVTGFGIYKYNQRNNKFETWSALKIPKDWRALSFVEDPKTGDYIVTGIRGLGIYHQRTGQFYHEGYNPLNLPLLKHQFGDHILKVLIDSRRRFWVLKWPPLAAATLFCYEERTGVTFENNVYPDMPGYFAMVDITECAGRIWLSGGNVFNLFDEGSYTFYKCYDSQSRNYGIKFADIRQVYQDGDKNIWIASDNGLYMTTVSNKKIRHGTLPTSNTDMTFVKQISTGQVILGTWGGGIFPLEMDRQDMSLTTDSILSRDVYKGAPFMGGNYTAPWSMLEYSVDKHLFFGCQEGILIDYDPVARRSKFIVDSAFKRSSIRSIIEDRQHNIWFGSHSGKLVKRTTNGKFHFITNIGKVIPQMRLDKKGLIWMATGGYGLKVFDPNTEQVVKTYGTSKDPSLSLFTNSITDLIQVNDSIMAVACSENLNLLNTTTGKVTKFNNYNGLPMPMVNCLQMDKKGQLWMATNGGVVRYSFKENTFRAFDQKDGLITTSDNKNMLYNCTLLATGELVFAGGNSFIIFDPDALRDKGSPRDVTITDLKLFNTYLNIDSIAAKGGLVLQHDQNAITIQFASLSYTQRDKLNYYYQLQGAGKDWIKAENSLTASYASLSPGRYTFLVKCVSPDGISSKNITQLSIIIKPAFYQTWWFILLVAIFAAAPIYVIYRARINRLLAVQKLREKVARDLHDDMGSTLTSINILSEMANIKMTGDNPQVKDYLGRISTNSSQMMDAMDDIVWNINPANDTMPRIIARMREYAATVLEPRDIDYTVVNDDKLRNVKLDMDVRRNLFLIYKEALNNLVKHSGATDVRIEFKVSYDMLQMTITDNGIGFDPEQMDLGNGLINMRKRAEGMQGSFSVDPQKTSGTTVTLKIPIA</sequence>
<dbReference type="PANTHER" id="PTHR24421:SF10">
    <property type="entry name" value="NITRATE_NITRITE SENSOR PROTEIN NARQ"/>
    <property type="match status" value="1"/>
</dbReference>
<dbReference type="GO" id="GO:0016020">
    <property type="term" value="C:membrane"/>
    <property type="evidence" value="ECO:0007669"/>
    <property type="project" value="InterPro"/>
</dbReference>
<evidence type="ECO:0000256" key="1">
    <source>
        <dbReference type="ARBA" id="ARBA00000085"/>
    </source>
</evidence>
<dbReference type="InterPro" id="IPR003594">
    <property type="entry name" value="HATPase_dom"/>
</dbReference>
<evidence type="ECO:0000256" key="3">
    <source>
        <dbReference type="ARBA" id="ARBA00022553"/>
    </source>
</evidence>
<dbReference type="InterPro" id="IPR011044">
    <property type="entry name" value="Quino_amine_DH_bsu"/>
</dbReference>
<keyword evidence="5" id="KW-0547">Nucleotide-binding</keyword>
<dbReference type="Gene3D" id="2.60.40.10">
    <property type="entry name" value="Immunoglobulins"/>
    <property type="match status" value="1"/>
</dbReference>
<dbReference type="SUPFAM" id="SSF55874">
    <property type="entry name" value="ATPase domain of HSP90 chaperone/DNA topoisomerase II/histidine kinase"/>
    <property type="match status" value="1"/>
</dbReference>
<evidence type="ECO:0000256" key="8">
    <source>
        <dbReference type="ARBA" id="ARBA00023012"/>
    </source>
</evidence>
<dbReference type="CDD" id="cd16917">
    <property type="entry name" value="HATPase_UhpB-NarQ-NarX-like"/>
    <property type="match status" value="1"/>
</dbReference>
<keyword evidence="9" id="KW-0812">Transmembrane</keyword>
<evidence type="ECO:0000256" key="6">
    <source>
        <dbReference type="ARBA" id="ARBA00022777"/>
    </source>
</evidence>
<dbReference type="EMBL" id="JADFFL010000003">
    <property type="protein sequence ID" value="MBE9662038.1"/>
    <property type="molecule type" value="Genomic_DNA"/>
</dbReference>
<organism evidence="11 12">
    <name type="scientific">Mucilaginibacter myungsuensis</name>
    <dbReference type="NCBI Taxonomy" id="649104"/>
    <lineage>
        <taxon>Bacteria</taxon>
        <taxon>Pseudomonadati</taxon>
        <taxon>Bacteroidota</taxon>
        <taxon>Sphingobacteriia</taxon>
        <taxon>Sphingobacteriales</taxon>
        <taxon>Sphingobacteriaceae</taxon>
        <taxon>Mucilaginibacter</taxon>
    </lineage>
</organism>
<dbReference type="InterPro" id="IPR011110">
    <property type="entry name" value="Reg_prop"/>
</dbReference>
<keyword evidence="12" id="KW-1185">Reference proteome</keyword>
<dbReference type="InterPro" id="IPR036890">
    <property type="entry name" value="HATPase_C_sf"/>
</dbReference>
<dbReference type="Pfam" id="PF07494">
    <property type="entry name" value="Reg_prop"/>
    <property type="match status" value="1"/>
</dbReference>
<dbReference type="InterPro" id="IPR015943">
    <property type="entry name" value="WD40/YVTN_repeat-like_dom_sf"/>
</dbReference>
<dbReference type="RefSeq" id="WP_194111234.1">
    <property type="nucleotide sequence ID" value="NZ_JADFFL010000003.1"/>
</dbReference>
<dbReference type="GO" id="GO:0000155">
    <property type="term" value="F:phosphorelay sensor kinase activity"/>
    <property type="evidence" value="ECO:0007669"/>
    <property type="project" value="InterPro"/>
</dbReference>
<evidence type="ECO:0000313" key="11">
    <source>
        <dbReference type="EMBL" id="MBE9662038.1"/>
    </source>
</evidence>
<name>A0A929KX28_9SPHI</name>
<dbReference type="PROSITE" id="PS50109">
    <property type="entry name" value="HIS_KIN"/>
    <property type="match status" value="1"/>
</dbReference>
<dbReference type="Pfam" id="PF02518">
    <property type="entry name" value="HATPase_c"/>
    <property type="match status" value="1"/>
</dbReference>
<keyword evidence="3" id="KW-0597">Phosphoprotein</keyword>
<dbReference type="Gene3D" id="2.130.10.10">
    <property type="entry name" value="YVTN repeat-like/Quinoprotein amine dehydrogenase"/>
    <property type="match status" value="3"/>
</dbReference>
<keyword evidence="9" id="KW-0472">Membrane</keyword>
<dbReference type="Pfam" id="PF07495">
    <property type="entry name" value="Y_Y_Y"/>
    <property type="match status" value="1"/>
</dbReference>
<keyword evidence="7" id="KW-0067">ATP-binding</keyword>
<evidence type="ECO:0000259" key="10">
    <source>
        <dbReference type="PROSITE" id="PS50109"/>
    </source>
</evidence>
<dbReference type="InterPro" id="IPR050482">
    <property type="entry name" value="Sensor_HK_TwoCompSys"/>
</dbReference>
<dbReference type="SUPFAM" id="SSF50969">
    <property type="entry name" value="YVTN repeat-like/Quinoprotein amine dehydrogenase"/>
    <property type="match status" value="1"/>
</dbReference>
<protein>
    <recommendedName>
        <fullName evidence="2">histidine kinase</fullName>
        <ecNumber evidence="2">2.7.13.3</ecNumber>
    </recommendedName>
</protein>
<evidence type="ECO:0000313" key="12">
    <source>
        <dbReference type="Proteomes" id="UP000622475"/>
    </source>
</evidence>
<gene>
    <name evidence="11" type="ORF">IRJ16_09095</name>
</gene>
<comment type="catalytic activity">
    <reaction evidence="1">
        <text>ATP + protein L-histidine = ADP + protein N-phospho-L-histidine.</text>
        <dbReference type="EC" id="2.7.13.3"/>
    </reaction>
</comment>
<dbReference type="InterPro" id="IPR011712">
    <property type="entry name" value="Sig_transdc_His_kin_sub3_dim/P"/>
</dbReference>
<dbReference type="AlphaFoldDB" id="A0A929KX28"/>
<dbReference type="Proteomes" id="UP000622475">
    <property type="component" value="Unassembled WGS sequence"/>
</dbReference>
<accession>A0A929KX28</accession>
<evidence type="ECO:0000256" key="7">
    <source>
        <dbReference type="ARBA" id="ARBA00022840"/>
    </source>
</evidence>
<proteinExistence type="predicted"/>
<comment type="caution">
    <text evidence="11">The sequence shown here is derived from an EMBL/GenBank/DDBJ whole genome shotgun (WGS) entry which is preliminary data.</text>
</comment>
<dbReference type="Gene3D" id="1.20.5.1930">
    <property type="match status" value="1"/>
</dbReference>
<dbReference type="InterPro" id="IPR011123">
    <property type="entry name" value="Y_Y_Y"/>
</dbReference>
<keyword evidence="6" id="KW-0418">Kinase</keyword>
<dbReference type="SUPFAM" id="SSF63829">
    <property type="entry name" value="Calcium-dependent phosphotriesterase"/>
    <property type="match status" value="2"/>
</dbReference>
<dbReference type="GO" id="GO:0005524">
    <property type="term" value="F:ATP binding"/>
    <property type="evidence" value="ECO:0007669"/>
    <property type="project" value="UniProtKB-KW"/>
</dbReference>
<dbReference type="PANTHER" id="PTHR24421">
    <property type="entry name" value="NITRATE/NITRITE SENSOR PROTEIN NARX-RELATED"/>
    <property type="match status" value="1"/>
</dbReference>
<keyword evidence="8" id="KW-0902">Two-component regulatory system</keyword>
<dbReference type="EC" id="2.7.13.3" evidence="2"/>
<reference evidence="11" key="1">
    <citation type="submission" date="2020-10" db="EMBL/GenBank/DDBJ databases">
        <title>Mucilaginibacter mali sp. nov., isolated from rhizosphere soil of apple orchard.</title>
        <authorList>
            <person name="Lee J.-S."/>
            <person name="Kim H.S."/>
            <person name="Kim J.-S."/>
        </authorList>
    </citation>
    <scope>NUCLEOTIDE SEQUENCE</scope>
    <source>
        <strain evidence="11">KCTC 22746</strain>
    </source>
</reference>
<evidence type="ECO:0000256" key="9">
    <source>
        <dbReference type="SAM" id="Phobius"/>
    </source>
</evidence>